<keyword evidence="4" id="KW-1185">Reference proteome</keyword>
<dbReference type="Pfam" id="PF12640">
    <property type="entry name" value="UPF0489"/>
    <property type="match status" value="1"/>
</dbReference>
<evidence type="ECO:0000313" key="3">
    <source>
        <dbReference type="EnsemblMetazoa" id="G3136.7:cds"/>
    </source>
</evidence>
<protein>
    <submittedName>
        <fullName evidence="3">Uncharacterized protein</fullName>
    </submittedName>
</protein>
<dbReference type="PANTHER" id="PTHR13225">
    <property type="entry name" value="MISEXPRESSION SUPPRESSOR OF RAS 6"/>
    <property type="match status" value="1"/>
</dbReference>
<keyword evidence="2" id="KW-0812">Transmembrane</keyword>
<proteinExistence type="inferred from homology"/>
<name>A0A8W8M2V6_MAGGI</name>
<dbReference type="EnsemblMetazoa" id="G3136.7">
    <property type="protein sequence ID" value="G3136.7:cds"/>
    <property type="gene ID" value="G3136"/>
</dbReference>
<evidence type="ECO:0000313" key="4">
    <source>
        <dbReference type="Proteomes" id="UP000005408"/>
    </source>
</evidence>
<sequence>MSRQRTGFLLKPRCALYSIVSAVIVVILWKLYINYSFYTSKNIVGQWSVEDNYRTSPSIDVFIFEEHHEAIPYWFNSSSGHLTEKKGLTLIHIDGHSDMGLPQSFRKFPYLRWPKNSKELEYYMQANDLFIISAAMAGMFSKVIWVWPRWDQVNHEDKARDLSEINVGWLMVDTLIPKMKRRTFCFCHHSLSTNKNTDRSVNKTEECRRLPTSLERQADFPEGVVIDRKTCKIEMSFLHEEISEDLAADVFRKEAENFRENGVILDIDEDFYACTFASRPLLNAGFTEEELDDLNEITGSIFCPNNVKEEQEVDTLLSQMLDEVMTSGCLEKKTECQQKDVSIQNKYFNILQRNSKHLVCGKKQRKEGNKEEQLRKLVKTMVSWNPRKVTAIKQVGFCLTTSKSHGLDMTKAAEFHVCMGANTPNRTLVIEHNTTLPEINKRTLGLKEIFEAMKPRLLPTMVTLCRSSRDGYVPREFQNKIESDIIESLESLSPLKLHFDDELLGGKKGWYESRGLS</sequence>
<dbReference type="InterPro" id="IPR024131">
    <property type="entry name" value="UPF0489"/>
</dbReference>
<dbReference type="Proteomes" id="UP000005408">
    <property type="component" value="Unassembled WGS sequence"/>
</dbReference>
<reference evidence="3" key="1">
    <citation type="submission" date="2022-08" db="UniProtKB">
        <authorList>
            <consortium name="EnsemblMetazoa"/>
        </authorList>
    </citation>
    <scope>IDENTIFICATION</scope>
    <source>
        <strain evidence="3">05x7-T-G4-1.051#20</strain>
    </source>
</reference>
<keyword evidence="2" id="KW-1133">Transmembrane helix</keyword>
<comment type="similarity">
    <text evidence="1">Belongs to the UPF0489 family.</text>
</comment>
<feature type="transmembrane region" description="Helical" evidence="2">
    <location>
        <begin position="15"/>
        <end position="33"/>
    </location>
</feature>
<evidence type="ECO:0000256" key="1">
    <source>
        <dbReference type="ARBA" id="ARBA00007099"/>
    </source>
</evidence>
<keyword evidence="2" id="KW-0472">Membrane</keyword>
<dbReference type="OMA" id="ELCSETN"/>
<accession>A0A8W8M2V6</accession>
<dbReference type="PANTHER" id="PTHR13225:SF3">
    <property type="entry name" value="UPF0489 PROTEIN C5ORF22"/>
    <property type="match status" value="1"/>
</dbReference>
<organism evidence="3 4">
    <name type="scientific">Magallana gigas</name>
    <name type="common">Pacific oyster</name>
    <name type="synonym">Crassostrea gigas</name>
    <dbReference type="NCBI Taxonomy" id="29159"/>
    <lineage>
        <taxon>Eukaryota</taxon>
        <taxon>Metazoa</taxon>
        <taxon>Spiralia</taxon>
        <taxon>Lophotrochozoa</taxon>
        <taxon>Mollusca</taxon>
        <taxon>Bivalvia</taxon>
        <taxon>Autobranchia</taxon>
        <taxon>Pteriomorphia</taxon>
        <taxon>Ostreida</taxon>
        <taxon>Ostreoidea</taxon>
        <taxon>Ostreidae</taxon>
        <taxon>Magallana</taxon>
    </lineage>
</organism>
<dbReference type="AlphaFoldDB" id="A0A8W8M2V6"/>
<dbReference type="OrthoDB" id="418142at2759"/>
<evidence type="ECO:0000256" key="2">
    <source>
        <dbReference type="SAM" id="Phobius"/>
    </source>
</evidence>